<dbReference type="EMBL" id="AGRJ01000049">
    <property type="protein sequence ID" value="EHO53608.1"/>
    <property type="molecule type" value="Genomic_DNA"/>
</dbReference>
<proteinExistence type="predicted"/>
<evidence type="ECO:0000313" key="1">
    <source>
        <dbReference type="EMBL" id="EHO53608.1"/>
    </source>
</evidence>
<dbReference type="STRING" id="797516.HMPREF9104_00499"/>
<accession>H1LD35</accession>
<gene>
    <name evidence="1" type="ORF">HMPREF9104_00499</name>
</gene>
<sequence>MCFHERCLLLLILMILITTQELNACEICQFLIELGRKNG</sequence>
<organism evidence="1 2">
    <name type="scientific">Lentilactobacillus kisonensis F0435</name>
    <dbReference type="NCBI Taxonomy" id="797516"/>
    <lineage>
        <taxon>Bacteria</taxon>
        <taxon>Bacillati</taxon>
        <taxon>Bacillota</taxon>
        <taxon>Bacilli</taxon>
        <taxon>Lactobacillales</taxon>
        <taxon>Lactobacillaceae</taxon>
        <taxon>Lentilactobacillus</taxon>
    </lineage>
</organism>
<protein>
    <submittedName>
        <fullName evidence="1">Uncharacterized protein</fullName>
    </submittedName>
</protein>
<dbReference type="Proteomes" id="UP000005025">
    <property type="component" value="Unassembled WGS sequence"/>
</dbReference>
<name>H1LD35_9LACO</name>
<dbReference type="AlphaFoldDB" id="H1LD35"/>
<reference evidence="1 2" key="1">
    <citation type="submission" date="2011-09" db="EMBL/GenBank/DDBJ databases">
        <authorList>
            <person name="Weinstock G."/>
            <person name="Sodergren E."/>
            <person name="Clifton S."/>
            <person name="Fulton L."/>
            <person name="Fulton B."/>
            <person name="Courtney L."/>
            <person name="Fronick C."/>
            <person name="Harrison M."/>
            <person name="Strong C."/>
            <person name="Farmer C."/>
            <person name="Delahaunty K."/>
            <person name="Markovic C."/>
            <person name="Hall O."/>
            <person name="Minx P."/>
            <person name="Tomlinson C."/>
            <person name="Mitreva M."/>
            <person name="Hou S."/>
            <person name="Chen J."/>
            <person name="Wollam A."/>
            <person name="Pepin K.H."/>
            <person name="Johnson M."/>
            <person name="Bhonagiri V."/>
            <person name="Zhang X."/>
            <person name="Suruliraj S."/>
            <person name="Warren W."/>
            <person name="Chinwalla A."/>
            <person name="Mardis E.R."/>
            <person name="Wilson R.K."/>
        </authorList>
    </citation>
    <scope>NUCLEOTIDE SEQUENCE [LARGE SCALE GENOMIC DNA]</scope>
    <source>
        <strain evidence="1 2">F0435</strain>
    </source>
</reference>
<comment type="caution">
    <text evidence="1">The sequence shown here is derived from an EMBL/GenBank/DDBJ whole genome shotgun (WGS) entry which is preliminary data.</text>
</comment>
<evidence type="ECO:0000313" key="2">
    <source>
        <dbReference type="Proteomes" id="UP000005025"/>
    </source>
</evidence>
<dbReference type="HOGENOM" id="CLU_3311763_0_0_9"/>